<dbReference type="AlphaFoldDB" id="A0A438CP55"/>
<dbReference type="GO" id="GO:0016020">
    <property type="term" value="C:membrane"/>
    <property type="evidence" value="ECO:0007669"/>
    <property type="project" value="UniProtKB-SubCell"/>
</dbReference>
<keyword evidence="2" id="KW-0808">Transferase</keyword>
<evidence type="ECO:0000313" key="3">
    <source>
        <dbReference type="Proteomes" id="UP000288805"/>
    </source>
</evidence>
<name>A0A438CP55_VITVI</name>
<dbReference type="PANTHER" id="PTHR48006:SF72">
    <property type="entry name" value="LRR RECEPTOR-LIKE SERINE_THREONINE-PROTEIN KINASE RFK1-RELATED"/>
    <property type="match status" value="1"/>
</dbReference>
<comment type="caution">
    <text evidence="2">The sequence shown here is derived from an EMBL/GenBank/DDBJ whole genome shotgun (WGS) entry which is preliminary data.</text>
</comment>
<keyword evidence="2" id="KW-0418">Kinase</keyword>
<dbReference type="PANTHER" id="PTHR48006">
    <property type="entry name" value="LEUCINE-RICH REPEAT-CONTAINING PROTEIN DDB_G0281931-RELATED"/>
    <property type="match status" value="1"/>
</dbReference>
<proteinExistence type="predicted"/>
<comment type="subcellular location">
    <subcellularLocation>
        <location evidence="1">Membrane</location>
        <topology evidence="1">Single-pass type I membrane protein</topology>
    </subcellularLocation>
</comment>
<dbReference type="Gene3D" id="3.80.10.10">
    <property type="entry name" value="Ribonuclease Inhibitor"/>
    <property type="match status" value="1"/>
</dbReference>
<gene>
    <name evidence="2" type="primary">RKF1_1</name>
    <name evidence="2" type="ORF">CK203_110153</name>
</gene>
<sequence>MCYSVLKGYSLPGMLPPELVELQYLREIDFAYNYLGGTIPHEWASTQLNSISLLANRLSGEIPKELGNIASLTYL</sequence>
<evidence type="ECO:0000256" key="1">
    <source>
        <dbReference type="ARBA" id="ARBA00004479"/>
    </source>
</evidence>
<organism evidence="2 3">
    <name type="scientific">Vitis vinifera</name>
    <name type="common">Grape</name>
    <dbReference type="NCBI Taxonomy" id="29760"/>
    <lineage>
        <taxon>Eukaryota</taxon>
        <taxon>Viridiplantae</taxon>
        <taxon>Streptophyta</taxon>
        <taxon>Embryophyta</taxon>
        <taxon>Tracheophyta</taxon>
        <taxon>Spermatophyta</taxon>
        <taxon>Magnoliopsida</taxon>
        <taxon>eudicotyledons</taxon>
        <taxon>Gunneridae</taxon>
        <taxon>Pentapetalae</taxon>
        <taxon>rosids</taxon>
        <taxon>Vitales</taxon>
        <taxon>Vitaceae</taxon>
        <taxon>Viteae</taxon>
        <taxon>Vitis</taxon>
    </lineage>
</organism>
<dbReference type="InterPro" id="IPR051824">
    <property type="entry name" value="LRR_Rcpt-Like_S/T_Kinase"/>
</dbReference>
<dbReference type="InterPro" id="IPR032675">
    <property type="entry name" value="LRR_dom_sf"/>
</dbReference>
<evidence type="ECO:0000313" key="2">
    <source>
        <dbReference type="EMBL" id="RVW24987.1"/>
    </source>
</evidence>
<dbReference type="InterPro" id="IPR001611">
    <property type="entry name" value="Leu-rich_rpt"/>
</dbReference>
<dbReference type="EMBL" id="QGNW01002155">
    <property type="protein sequence ID" value="RVW24987.1"/>
    <property type="molecule type" value="Genomic_DNA"/>
</dbReference>
<reference evidence="2 3" key="1">
    <citation type="journal article" date="2018" name="PLoS Genet.">
        <title>Population sequencing reveals clonal diversity and ancestral inbreeding in the grapevine cultivar Chardonnay.</title>
        <authorList>
            <person name="Roach M.J."/>
            <person name="Johnson D.L."/>
            <person name="Bohlmann J."/>
            <person name="van Vuuren H.J."/>
            <person name="Jones S.J."/>
            <person name="Pretorius I.S."/>
            <person name="Schmidt S.A."/>
            <person name="Borneman A.R."/>
        </authorList>
    </citation>
    <scope>NUCLEOTIDE SEQUENCE [LARGE SCALE GENOMIC DNA]</scope>
    <source>
        <strain evidence="3">cv. Chardonnay</strain>
        <tissue evidence="2">Leaf</tissue>
    </source>
</reference>
<protein>
    <submittedName>
        <fullName evidence="2">Putative LRR receptor-like serine/threonine-protein kinase RFK1</fullName>
    </submittedName>
</protein>
<dbReference type="GO" id="GO:0016301">
    <property type="term" value="F:kinase activity"/>
    <property type="evidence" value="ECO:0007669"/>
    <property type="project" value="UniProtKB-KW"/>
</dbReference>
<dbReference type="Pfam" id="PF00560">
    <property type="entry name" value="LRR_1"/>
    <property type="match status" value="1"/>
</dbReference>
<dbReference type="Proteomes" id="UP000288805">
    <property type="component" value="Unassembled WGS sequence"/>
</dbReference>
<dbReference type="SUPFAM" id="SSF52058">
    <property type="entry name" value="L domain-like"/>
    <property type="match status" value="1"/>
</dbReference>
<keyword evidence="2" id="KW-0675">Receptor</keyword>
<accession>A0A438CP55</accession>